<dbReference type="InterPro" id="IPR011990">
    <property type="entry name" value="TPR-like_helical_dom_sf"/>
</dbReference>
<evidence type="ECO:0000313" key="2">
    <source>
        <dbReference type="Proteomes" id="UP000187059"/>
    </source>
</evidence>
<dbReference type="InterPro" id="IPR050767">
    <property type="entry name" value="Sel1_AlgK"/>
</dbReference>
<dbReference type="InterPro" id="IPR006597">
    <property type="entry name" value="Sel1-like"/>
</dbReference>
<dbReference type="AlphaFoldDB" id="A0A1P8UXG9"/>
<dbReference type="SMART" id="SM00671">
    <property type="entry name" value="SEL1"/>
    <property type="match status" value="11"/>
</dbReference>
<evidence type="ECO:0000313" key="1">
    <source>
        <dbReference type="EMBL" id="APZ54046.1"/>
    </source>
</evidence>
<dbReference type="PANTHER" id="PTHR11102">
    <property type="entry name" value="SEL-1-LIKE PROTEIN"/>
    <property type="match status" value="1"/>
</dbReference>
<sequence precursor="true">MPEVQAEGEAEAPDMAEIEEAWRRGDYVFVRRGLKRLAEEAGTGQAQYRYGRVLVEGRGGPRDIHGAVDWLTKASEQNVVEAATLLARIYLSGPPDGPERDPVQAARLLSRSAARGDAEAQYYLGLLYRAGTGVDQDPASSYNWFLAAAENGHVAAQYELSRALSRGEGTALDTDEALRWLRRAAEGGHVQAQYFLALALDSGRGAPQDRDAALDWVRRAAEAGFLPAQRVLGEKYLVGDGVEPQPAETLRWLETAADTGDSRSQYLLARAYLGEGGVPPNGGEALQLLKAASDAGYGPATTRLAQLQETGEAGLAPDLEGAVALYRKAEAQGDAAAAVRLGVLAGEGSLDGLAAPHAAVPWAIAAAEQGDAGALDWVRGQAEEGLRPARTAYGIWLLAHEGDPEEAAGLLLKAAEAGDVRAQFRYGELLSTGTGVAQDYAAAHMWMNIAAASGSSQAAQRRDVLSDLMTPEQVADAQRAARVHFDRMAAEPPVTSQ</sequence>
<dbReference type="Proteomes" id="UP000187059">
    <property type="component" value="Chromosome"/>
</dbReference>
<proteinExistence type="predicted"/>
<evidence type="ECO:0008006" key="3">
    <source>
        <dbReference type="Google" id="ProtNLM"/>
    </source>
</evidence>
<dbReference type="PANTHER" id="PTHR11102:SF160">
    <property type="entry name" value="ERAD-ASSOCIATED E3 UBIQUITIN-PROTEIN LIGASE COMPONENT HRD3"/>
    <property type="match status" value="1"/>
</dbReference>
<dbReference type="SUPFAM" id="SSF81901">
    <property type="entry name" value="HCP-like"/>
    <property type="match status" value="3"/>
</dbReference>
<dbReference type="STRING" id="1250539.Ga0080574_TMP3712"/>
<reference evidence="1 2" key="1">
    <citation type="submission" date="2016-04" db="EMBL/GenBank/DDBJ databases">
        <title>Deep-sea bacteria in the southern Pacific.</title>
        <authorList>
            <person name="Tang K."/>
        </authorList>
    </citation>
    <scope>NUCLEOTIDE SEQUENCE [LARGE SCALE GENOMIC DNA]</scope>
    <source>
        <strain evidence="1 2">JLT2014</strain>
    </source>
</reference>
<gene>
    <name evidence="1" type="ORF">Ga0080574_TMP3712</name>
</gene>
<dbReference type="KEGG" id="paby:Ga0080574_TMP3712"/>
<protein>
    <recommendedName>
        <fullName evidence="3">Sel1 repeat family protein</fullName>
    </recommendedName>
</protein>
<accession>A0A1P8UXG9</accession>
<keyword evidence="2" id="KW-1185">Reference proteome</keyword>
<name>A0A1P8UXG9_9RHOB</name>
<dbReference type="Pfam" id="PF08238">
    <property type="entry name" value="Sel1"/>
    <property type="match status" value="11"/>
</dbReference>
<dbReference type="Gene3D" id="1.25.40.10">
    <property type="entry name" value="Tetratricopeptide repeat domain"/>
    <property type="match status" value="3"/>
</dbReference>
<dbReference type="EMBL" id="CP015093">
    <property type="protein sequence ID" value="APZ54046.1"/>
    <property type="molecule type" value="Genomic_DNA"/>
</dbReference>
<organism evidence="1 2">
    <name type="scientific">Salipiger abyssi</name>
    <dbReference type="NCBI Taxonomy" id="1250539"/>
    <lineage>
        <taxon>Bacteria</taxon>
        <taxon>Pseudomonadati</taxon>
        <taxon>Pseudomonadota</taxon>
        <taxon>Alphaproteobacteria</taxon>
        <taxon>Rhodobacterales</taxon>
        <taxon>Roseobacteraceae</taxon>
        <taxon>Salipiger</taxon>
    </lineage>
</organism>